<evidence type="ECO:0000313" key="3">
    <source>
        <dbReference type="Proteomes" id="UP000223968"/>
    </source>
</evidence>
<reference evidence="2 3" key="1">
    <citation type="submission" date="2017-10" db="EMBL/GenBank/DDBJ databases">
        <title>Comparative genomics in systemic dimorphic fungi from Ajellomycetaceae.</title>
        <authorList>
            <person name="Munoz J.F."/>
            <person name="Mcewen J.G."/>
            <person name="Clay O.K."/>
            <person name="Cuomo C.A."/>
        </authorList>
    </citation>
    <scope>NUCLEOTIDE SEQUENCE [LARGE SCALE GENOMIC DNA]</scope>
    <source>
        <strain evidence="2 3">UAMH5409</strain>
    </source>
</reference>
<dbReference type="EMBL" id="PDNB01000296">
    <property type="protein sequence ID" value="PGG96080.1"/>
    <property type="molecule type" value="Genomic_DNA"/>
</dbReference>
<dbReference type="Proteomes" id="UP000223968">
    <property type="component" value="Unassembled WGS sequence"/>
</dbReference>
<name>A0A2B7WHX5_9EURO</name>
<keyword evidence="3" id="KW-1185">Reference proteome</keyword>
<dbReference type="STRING" id="1447875.A0A2B7WHX5"/>
<evidence type="ECO:0000256" key="1">
    <source>
        <dbReference type="SAM" id="MobiDB-lite"/>
    </source>
</evidence>
<accession>A0A2B7WHX5</accession>
<gene>
    <name evidence="2" type="ORF">AJ79_09737</name>
</gene>
<organism evidence="2 3">
    <name type="scientific">Helicocarpus griseus UAMH5409</name>
    <dbReference type="NCBI Taxonomy" id="1447875"/>
    <lineage>
        <taxon>Eukaryota</taxon>
        <taxon>Fungi</taxon>
        <taxon>Dikarya</taxon>
        <taxon>Ascomycota</taxon>
        <taxon>Pezizomycotina</taxon>
        <taxon>Eurotiomycetes</taxon>
        <taxon>Eurotiomycetidae</taxon>
        <taxon>Onygenales</taxon>
        <taxon>Ajellomycetaceae</taxon>
        <taxon>Helicocarpus</taxon>
    </lineage>
</organism>
<feature type="compositionally biased region" description="Basic and acidic residues" evidence="1">
    <location>
        <begin position="84"/>
        <end position="95"/>
    </location>
</feature>
<protein>
    <submittedName>
        <fullName evidence="2">Uncharacterized protein</fullName>
    </submittedName>
</protein>
<evidence type="ECO:0000313" key="2">
    <source>
        <dbReference type="EMBL" id="PGG96080.1"/>
    </source>
</evidence>
<sequence length="205" mass="22897">MAFPIEDPAIWCDVTHQPLYVYLSSANYAARFEEFYNLTVKRTGKWLDSLPHFFSYGTENLGLSIEAGRGMDEINPVRLPSRAPRKDCRAQHETGTRSSFGSSPAAQAISTLLTRNTIVSTTNFLSAGGSIRDAPCYLQLLNASLHLIPEAAREKLRVMEPRVQKVTDALRAHDVRQWHARIAFQGCPLDIIMIHRSRPTGETAA</sequence>
<comment type="caution">
    <text evidence="2">The sequence shown here is derived from an EMBL/GenBank/DDBJ whole genome shotgun (WGS) entry which is preliminary data.</text>
</comment>
<dbReference type="AlphaFoldDB" id="A0A2B7WHX5"/>
<feature type="region of interest" description="Disordered" evidence="1">
    <location>
        <begin position="80"/>
        <end position="103"/>
    </location>
</feature>
<proteinExistence type="predicted"/>